<evidence type="ECO:0000256" key="5">
    <source>
        <dbReference type="ARBA" id="ARBA00022989"/>
    </source>
</evidence>
<keyword evidence="2" id="KW-0336">GPI-anchor</keyword>
<keyword evidence="11" id="KW-1185">Reference proteome</keyword>
<gene>
    <name evidence="10" type="ORF">L9F63_010067</name>
</gene>
<accession>A0AAD8AI24</accession>
<dbReference type="Proteomes" id="UP001233999">
    <property type="component" value="Unassembled WGS sequence"/>
</dbReference>
<dbReference type="GO" id="GO:0030431">
    <property type="term" value="P:sleep"/>
    <property type="evidence" value="ECO:0007669"/>
    <property type="project" value="InterPro"/>
</dbReference>
<evidence type="ECO:0000256" key="1">
    <source>
        <dbReference type="ARBA" id="ARBA00004589"/>
    </source>
</evidence>
<dbReference type="EMBL" id="JASPKZ010000808">
    <property type="protein sequence ID" value="KAJ9599452.1"/>
    <property type="molecule type" value="Genomic_DNA"/>
</dbReference>
<protein>
    <recommendedName>
        <fullName evidence="12">Protein sleepless</fullName>
    </recommendedName>
</protein>
<keyword evidence="5 9" id="KW-1133">Transmembrane helix</keyword>
<evidence type="ECO:0000256" key="2">
    <source>
        <dbReference type="ARBA" id="ARBA00022622"/>
    </source>
</evidence>
<evidence type="ECO:0008006" key="12">
    <source>
        <dbReference type="Google" id="ProtNLM"/>
    </source>
</evidence>
<evidence type="ECO:0000256" key="4">
    <source>
        <dbReference type="ARBA" id="ARBA00022729"/>
    </source>
</evidence>
<dbReference type="InterPro" id="IPR050975">
    <property type="entry name" value="Sleep_regulator"/>
</dbReference>
<dbReference type="InterPro" id="IPR031424">
    <property type="entry name" value="QVR-like"/>
</dbReference>
<dbReference type="GO" id="GO:0098552">
    <property type="term" value="C:side of membrane"/>
    <property type="evidence" value="ECO:0007669"/>
    <property type="project" value="UniProtKB-KW"/>
</dbReference>
<dbReference type="Pfam" id="PF17064">
    <property type="entry name" value="QVR"/>
    <property type="match status" value="1"/>
</dbReference>
<evidence type="ECO:0000256" key="7">
    <source>
        <dbReference type="ARBA" id="ARBA00023180"/>
    </source>
</evidence>
<feature type="transmembrane region" description="Helical" evidence="9">
    <location>
        <begin position="130"/>
        <end position="150"/>
    </location>
</feature>
<dbReference type="GO" id="GO:0032222">
    <property type="term" value="P:regulation of synaptic transmission, cholinergic"/>
    <property type="evidence" value="ECO:0007669"/>
    <property type="project" value="InterPro"/>
</dbReference>
<evidence type="ECO:0000313" key="11">
    <source>
        <dbReference type="Proteomes" id="UP001233999"/>
    </source>
</evidence>
<feature type="transmembrane region" description="Helical" evidence="9">
    <location>
        <begin position="6"/>
        <end position="27"/>
    </location>
</feature>
<keyword evidence="3 9" id="KW-0812">Transmembrane</keyword>
<evidence type="ECO:0000256" key="3">
    <source>
        <dbReference type="ARBA" id="ARBA00022692"/>
    </source>
</evidence>
<keyword evidence="7" id="KW-0325">Glycoprotein</keyword>
<reference evidence="10" key="1">
    <citation type="journal article" date="2023" name="IScience">
        <title>Live-bearing cockroach genome reveals convergent evolutionary mechanisms linked to viviparity in insects and beyond.</title>
        <authorList>
            <person name="Fouks B."/>
            <person name="Harrison M.C."/>
            <person name="Mikhailova A.A."/>
            <person name="Marchal E."/>
            <person name="English S."/>
            <person name="Carruthers M."/>
            <person name="Jennings E.C."/>
            <person name="Chiamaka E.L."/>
            <person name="Frigard R.A."/>
            <person name="Pippel M."/>
            <person name="Attardo G.M."/>
            <person name="Benoit J.B."/>
            <person name="Bornberg-Bauer E."/>
            <person name="Tobe S.S."/>
        </authorList>
    </citation>
    <scope>NUCLEOTIDE SEQUENCE</scope>
    <source>
        <strain evidence="10">Stay&amp;Tobe</strain>
    </source>
</reference>
<organism evidence="10 11">
    <name type="scientific">Diploptera punctata</name>
    <name type="common">Pacific beetle cockroach</name>
    <dbReference type="NCBI Taxonomy" id="6984"/>
    <lineage>
        <taxon>Eukaryota</taxon>
        <taxon>Metazoa</taxon>
        <taxon>Ecdysozoa</taxon>
        <taxon>Arthropoda</taxon>
        <taxon>Hexapoda</taxon>
        <taxon>Insecta</taxon>
        <taxon>Pterygota</taxon>
        <taxon>Neoptera</taxon>
        <taxon>Polyneoptera</taxon>
        <taxon>Dictyoptera</taxon>
        <taxon>Blattodea</taxon>
        <taxon>Blaberoidea</taxon>
        <taxon>Blaberidae</taxon>
        <taxon>Diplopterinae</taxon>
        <taxon>Diploptera</taxon>
    </lineage>
</organism>
<evidence type="ECO:0000256" key="6">
    <source>
        <dbReference type="ARBA" id="ARBA00023136"/>
    </source>
</evidence>
<dbReference type="CDD" id="cd23589">
    <property type="entry name" value="TFP_LU_ECD_Rtv"/>
    <property type="match status" value="1"/>
</dbReference>
<keyword evidence="4" id="KW-0732">Signal</keyword>
<name>A0AAD8AI24_DIPPU</name>
<evidence type="ECO:0000313" key="10">
    <source>
        <dbReference type="EMBL" id="KAJ9599452.1"/>
    </source>
</evidence>
<evidence type="ECO:0000256" key="9">
    <source>
        <dbReference type="SAM" id="Phobius"/>
    </source>
</evidence>
<sequence length="151" mass="16789">MKPTTVARIVNVLFFTIFIPSFTDALLRRCYVCRSRGDLGSCKDPFYFNLTVAEQQRGVQAAPCASGWCGKLLEGGNSFKDDEYGVATERICLQRGPSDNEERCDYISWNHKRVYMCFCQGDLCNGAPSVNTLTASVFILSVILSFTIAVT</sequence>
<dbReference type="PANTHER" id="PTHR33562:SF22">
    <property type="entry name" value="PROTEIN QUIVER"/>
    <property type="match status" value="1"/>
</dbReference>
<dbReference type="AlphaFoldDB" id="A0AAD8AI24"/>
<keyword evidence="8" id="KW-0449">Lipoprotein</keyword>
<keyword evidence="6 9" id="KW-0472">Membrane</keyword>
<evidence type="ECO:0000256" key="8">
    <source>
        <dbReference type="ARBA" id="ARBA00023288"/>
    </source>
</evidence>
<comment type="caution">
    <text evidence="10">The sequence shown here is derived from an EMBL/GenBank/DDBJ whole genome shotgun (WGS) entry which is preliminary data.</text>
</comment>
<comment type="subcellular location">
    <subcellularLocation>
        <location evidence="1">Membrane</location>
        <topology evidence="1">Lipid-anchor</topology>
        <topology evidence="1">GPI-anchor</topology>
    </subcellularLocation>
</comment>
<dbReference type="PANTHER" id="PTHR33562">
    <property type="entry name" value="ATILLA, ISOFORM B-RELATED-RELATED"/>
    <property type="match status" value="1"/>
</dbReference>
<proteinExistence type="predicted"/>
<reference evidence="10" key="2">
    <citation type="submission" date="2023-05" db="EMBL/GenBank/DDBJ databases">
        <authorList>
            <person name="Fouks B."/>
        </authorList>
    </citation>
    <scope>NUCLEOTIDE SEQUENCE</scope>
    <source>
        <strain evidence="10">Stay&amp;Tobe</strain>
        <tissue evidence="10">Testes</tissue>
    </source>
</reference>